<proteinExistence type="predicted"/>
<name>M7XUM5_9BACT</name>
<dbReference type="InParanoid" id="M7XUM5"/>
<dbReference type="Proteomes" id="UP000010953">
    <property type="component" value="Unassembled WGS sequence"/>
</dbReference>
<evidence type="ECO:0000313" key="2">
    <source>
        <dbReference type="Proteomes" id="UP000010953"/>
    </source>
</evidence>
<evidence type="ECO:0000313" key="1">
    <source>
        <dbReference type="EMBL" id="EMS32197.1"/>
    </source>
</evidence>
<reference evidence="1" key="1">
    <citation type="submission" date="2013-01" db="EMBL/GenBank/DDBJ databases">
        <title>Genome assembly of Mariniradius saccharolyticus AK6.</title>
        <authorList>
            <person name="Vaidya B."/>
            <person name="Khatri I."/>
            <person name="Tanuku N.R.S."/>
            <person name="Subramanian S."/>
            <person name="Pinnaka A."/>
        </authorList>
    </citation>
    <scope>NUCLEOTIDE SEQUENCE [LARGE SCALE GENOMIC DNA]</scope>
    <source>
        <strain evidence="1">AK6</strain>
    </source>
</reference>
<comment type="caution">
    <text evidence="1">The sequence shown here is derived from an EMBL/GenBank/DDBJ whole genome shotgun (WGS) entry which is preliminary data.</text>
</comment>
<protein>
    <submittedName>
        <fullName evidence="1">Uncharacterized protein</fullName>
    </submittedName>
</protein>
<dbReference type="EMBL" id="AMZY02000014">
    <property type="protein sequence ID" value="EMS32197.1"/>
    <property type="molecule type" value="Genomic_DNA"/>
</dbReference>
<sequence length="45" mass="5035">MQIWINPKGVELLMLGFLSMVGMSGLPDTREALPMAIGIRKLRHL</sequence>
<organism evidence="1 2">
    <name type="scientific">Mariniradius saccharolyticus AK6</name>
    <dbReference type="NCBI Taxonomy" id="1239962"/>
    <lineage>
        <taxon>Bacteria</taxon>
        <taxon>Pseudomonadati</taxon>
        <taxon>Bacteroidota</taxon>
        <taxon>Cytophagia</taxon>
        <taxon>Cytophagales</taxon>
        <taxon>Cyclobacteriaceae</taxon>
        <taxon>Mariniradius</taxon>
    </lineage>
</organism>
<dbReference type="AlphaFoldDB" id="M7XUM5"/>
<keyword evidence="2" id="KW-1185">Reference proteome</keyword>
<accession>M7XUM5</accession>
<gene>
    <name evidence="1" type="ORF">C943_01459</name>
</gene>